<dbReference type="AlphaFoldDB" id="A0A7J8A8D8"/>
<dbReference type="EMBL" id="JACAGB010000002">
    <property type="protein sequence ID" value="KAF6382535.1"/>
    <property type="molecule type" value="Genomic_DNA"/>
</dbReference>
<keyword evidence="2" id="KW-1185">Reference proteome</keyword>
<reference evidence="1 2" key="1">
    <citation type="journal article" date="2020" name="Nature">
        <title>Six reference-quality genomes reveal evolution of bat adaptations.</title>
        <authorList>
            <person name="Jebb D."/>
            <person name="Huang Z."/>
            <person name="Pippel M."/>
            <person name="Hughes G.M."/>
            <person name="Lavrichenko K."/>
            <person name="Devanna P."/>
            <person name="Winkler S."/>
            <person name="Jermiin L.S."/>
            <person name="Skirmuntt E.C."/>
            <person name="Katzourakis A."/>
            <person name="Burkitt-Gray L."/>
            <person name="Ray D.A."/>
            <person name="Sullivan K.A.M."/>
            <person name="Roscito J.G."/>
            <person name="Kirilenko B.M."/>
            <person name="Davalos L.M."/>
            <person name="Corthals A.P."/>
            <person name="Power M.L."/>
            <person name="Jones G."/>
            <person name="Ransome R.D."/>
            <person name="Dechmann D.K.N."/>
            <person name="Locatelli A.G."/>
            <person name="Puechmaille S.J."/>
            <person name="Fedrigo O."/>
            <person name="Jarvis E.D."/>
            <person name="Hiller M."/>
            <person name="Vernes S.C."/>
            <person name="Myers E.W."/>
            <person name="Teeling E.C."/>
        </authorList>
    </citation>
    <scope>NUCLEOTIDE SEQUENCE [LARGE SCALE GENOMIC DNA]</scope>
    <source>
        <strain evidence="1">MPipKuh1</strain>
        <tissue evidence="1">Flight muscle</tissue>
    </source>
</reference>
<comment type="caution">
    <text evidence="1">The sequence shown here is derived from an EMBL/GenBank/DDBJ whole genome shotgun (WGS) entry which is preliminary data.</text>
</comment>
<sequence>MQNNLPKLQACGQYTCAQVPSGWGRAGCPPALRVAGLTWKASSEPCLLQACGQHASWCQVAGVSGMPMEYPVLSVWRGDGWSSQVSAEVETKSTGSTRNSAGFPWTGSRSLECGGHQECWES</sequence>
<name>A0A7J8A8D8_PIPKU</name>
<proteinExistence type="predicted"/>
<dbReference type="Proteomes" id="UP000558488">
    <property type="component" value="Unassembled WGS sequence"/>
</dbReference>
<gene>
    <name evidence="1" type="ORF">mPipKuh1_008897</name>
</gene>
<evidence type="ECO:0000313" key="2">
    <source>
        <dbReference type="Proteomes" id="UP000558488"/>
    </source>
</evidence>
<protein>
    <submittedName>
        <fullName evidence="1">Uncharacterized protein</fullName>
    </submittedName>
</protein>
<organism evidence="1 2">
    <name type="scientific">Pipistrellus kuhlii</name>
    <name type="common">Kuhl's pipistrelle</name>
    <dbReference type="NCBI Taxonomy" id="59472"/>
    <lineage>
        <taxon>Eukaryota</taxon>
        <taxon>Metazoa</taxon>
        <taxon>Chordata</taxon>
        <taxon>Craniata</taxon>
        <taxon>Vertebrata</taxon>
        <taxon>Euteleostomi</taxon>
        <taxon>Mammalia</taxon>
        <taxon>Eutheria</taxon>
        <taxon>Laurasiatheria</taxon>
        <taxon>Chiroptera</taxon>
        <taxon>Yangochiroptera</taxon>
        <taxon>Vespertilionidae</taxon>
        <taxon>Pipistrellus</taxon>
    </lineage>
</organism>
<accession>A0A7J8A8D8</accession>
<evidence type="ECO:0000313" key="1">
    <source>
        <dbReference type="EMBL" id="KAF6382535.1"/>
    </source>
</evidence>